<reference evidence="1 2" key="1">
    <citation type="journal article" date="2010" name="Nature">
        <title>Genome sequence of the palaeopolyploid soybean.</title>
        <authorList>
            <person name="Schmutz J."/>
            <person name="Cannon S.B."/>
            <person name="Schlueter J."/>
            <person name="Ma J."/>
            <person name="Mitros T."/>
            <person name="Nelson W."/>
            <person name="Hyten D.L."/>
            <person name="Song Q."/>
            <person name="Thelen J.J."/>
            <person name="Cheng J."/>
            <person name="Xu D."/>
            <person name="Hellsten U."/>
            <person name="May G.D."/>
            <person name="Yu Y."/>
            <person name="Sakurai T."/>
            <person name="Umezawa T."/>
            <person name="Bhattacharyya M.K."/>
            <person name="Sandhu D."/>
            <person name="Valliyodan B."/>
            <person name="Lindquist E."/>
            <person name="Peto M."/>
            <person name="Grant D."/>
            <person name="Shu S."/>
            <person name="Goodstein D."/>
            <person name="Barry K."/>
            <person name="Futrell-Griggs M."/>
            <person name="Abernathy B."/>
            <person name="Du J."/>
            <person name="Tian Z."/>
            <person name="Zhu L."/>
            <person name="Gill N."/>
            <person name="Joshi T."/>
            <person name="Libault M."/>
            <person name="Sethuraman A."/>
            <person name="Zhang X.-C."/>
            <person name="Shinozaki K."/>
            <person name="Nguyen H.T."/>
            <person name="Wing R.A."/>
            <person name="Cregan P."/>
            <person name="Specht J."/>
            <person name="Grimwood J."/>
            <person name="Rokhsar D."/>
            <person name="Stacey G."/>
            <person name="Shoemaker R.C."/>
            <person name="Jackson S.A."/>
        </authorList>
    </citation>
    <scope>NUCLEOTIDE SEQUENCE</scope>
    <source>
        <strain evidence="2">cv. Williams 82</strain>
        <tissue evidence="1">Callus</tissue>
    </source>
</reference>
<proteinExistence type="predicted"/>
<name>A0A0R0HBM6_SOYBN</name>
<reference evidence="2" key="2">
    <citation type="submission" date="2018-02" db="UniProtKB">
        <authorList>
            <consortium name="EnsemblPlants"/>
        </authorList>
    </citation>
    <scope>IDENTIFICATION</scope>
    <source>
        <strain evidence="2">Williams 82</strain>
    </source>
</reference>
<reference evidence="1" key="3">
    <citation type="submission" date="2018-07" db="EMBL/GenBank/DDBJ databases">
        <title>WGS assembly of Glycine max.</title>
        <authorList>
            <person name="Schmutz J."/>
            <person name="Cannon S."/>
            <person name="Schlueter J."/>
            <person name="Ma J."/>
            <person name="Mitros T."/>
            <person name="Nelson W."/>
            <person name="Hyten D."/>
            <person name="Song Q."/>
            <person name="Thelen J."/>
            <person name="Cheng J."/>
            <person name="Xu D."/>
            <person name="Hellsten U."/>
            <person name="May G."/>
            <person name="Yu Y."/>
            <person name="Sakurai T."/>
            <person name="Umezawa T."/>
            <person name="Bhattacharyya M."/>
            <person name="Sandhu D."/>
            <person name="Valliyodan B."/>
            <person name="Lindquist E."/>
            <person name="Peto M."/>
            <person name="Grant D."/>
            <person name="Shu S."/>
            <person name="Goodstein D."/>
            <person name="Barry K."/>
            <person name="Futrell-Griggs M."/>
            <person name="Abernathy B."/>
            <person name="Du J."/>
            <person name="Tian Z."/>
            <person name="Zhu L."/>
            <person name="Gill N."/>
            <person name="Joshi T."/>
            <person name="Libault M."/>
            <person name="Sethuraman A."/>
            <person name="Zhang X."/>
            <person name="Shinozaki K."/>
            <person name="Nguyen H."/>
            <person name="Wing R."/>
            <person name="Cregan P."/>
            <person name="Specht J."/>
            <person name="Grimwood J."/>
            <person name="Rokhsar D."/>
            <person name="Stacey G."/>
            <person name="Shoemaker R."/>
            <person name="Jackson S."/>
        </authorList>
    </citation>
    <scope>NUCLEOTIDE SEQUENCE</scope>
    <source>
        <tissue evidence="1">Callus</tissue>
    </source>
</reference>
<protein>
    <submittedName>
        <fullName evidence="1 2">Uncharacterized protein</fullName>
    </submittedName>
</protein>
<dbReference type="Proteomes" id="UP000008827">
    <property type="component" value="Chromosome 11"/>
</dbReference>
<organism evidence="1">
    <name type="scientific">Glycine max</name>
    <name type="common">Soybean</name>
    <name type="synonym">Glycine hispida</name>
    <dbReference type="NCBI Taxonomy" id="3847"/>
    <lineage>
        <taxon>Eukaryota</taxon>
        <taxon>Viridiplantae</taxon>
        <taxon>Streptophyta</taxon>
        <taxon>Embryophyta</taxon>
        <taxon>Tracheophyta</taxon>
        <taxon>Spermatophyta</taxon>
        <taxon>Magnoliopsida</taxon>
        <taxon>eudicotyledons</taxon>
        <taxon>Gunneridae</taxon>
        <taxon>Pentapetalae</taxon>
        <taxon>rosids</taxon>
        <taxon>fabids</taxon>
        <taxon>Fabales</taxon>
        <taxon>Fabaceae</taxon>
        <taxon>Papilionoideae</taxon>
        <taxon>50 kb inversion clade</taxon>
        <taxon>NPAAA clade</taxon>
        <taxon>indigoferoid/millettioid clade</taxon>
        <taxon>Phaseoleae</taxon>
        <taxon>Glycine</taxon>
        <taxon>Glycine subgen. Soja</taxon>
    </lineage>
</organism>
<accession>A0A0R0HBM6</accession>
<evidence type="ECO:0000313" key="2">
    <source>
        <dbReference type="EnsemblPlants" id="KRH28150"/>
    </source>
</evidence>
<sequence>MVILFKYSYLVHFIVEYLLIGFGEKSFNIKLGGYILTRCSNNIYCGNHGLVIGIYIGNKPLVAVNDLVWWVFWAIG</sequence>
<dbReference type="AlphaFoldDB" id="A0A0R0HBM6"/>
<dbReference type="EnsemblPlants" id="KRH28150">
    <property type="protein sequence ID" value="KRH28150"/>
    <property type="gene ID" value="GLYMA_11G035400"/>
</dbReference>
<keyword evidence="3" id="KW-1185">Reference proteome</keyword>
<evidence type="ECO:0000313" key="1">
    <source>
        <dbReference type="EMBL" id="KRH28150.1"/>
    </source>
</evidence>
<dbReference type="InParanoid" id="A0A0R0HBM6"/>
<gene>
    <name evidence="1" type="ORF">GLYMA_11G035400</name>
</gene>
<dbReference type="Gramene" id="KRH28150">
    <property type="protein sequence ID" value="KRH28150"/>
    <property type="gene ID" value="GLYMA_11G035400"/>
</dbReference>
<evidence type="ECO:0000313" key="3">
    <source>
        <dbReference type="Proteomes" id="UP000008827"/>
    </source>
</evidence>
<dbReference type="EMBL" id="CM000844">
    <property type="protein sequence ID" value="KRH28150.1"/>
    <property type="molecule type" value="Genomic_DNA"/>
</dbReference>